<protein>
    <submittedName>
        <fullName evidence="1">Uncharacterized protein</fullName>
    </submittedName>
</protein>
<sequence length="54" mass="6000">MAGSQEVRVELMVDKLTHDAARRAGPFALIQCLRRRAATGGHRVDTPDIEVDLR</sequence>
<evidence type="ECO:0000313" key="2">
    <source>
        <dbReference type="Proteomes" id="UP001501094"/>
    </source>
</evidence>
<accession>A0ABN2NF72</accession>
<gene>
    <name evidence="1" type="ORF">GCM10009751_20240</name>
</gene>
<organism evidence="1 2">
    <name type="scientific">Myceligenerans crystallogenes</name>
    <dbReference type="NCBI Taxonomy" id="316335"/>
    <lineage>
        <taxon>Bacteria</taxon>
        <taxon>Bacillati</taxon>
        <taxon>Actinomycetota</taxon>
        <taxon>Actinomycetes</taxon>
        <taxon>Micrococcales</taxon>
        <taxon>Promicromonosporaceae</taxon>
        <taxon>Myceligenerans</taxon>
    </lineage>
</organism>
<dbReference type="EMBL" id="BAAANL010000003">
    <property type="protein sequence ID" value="GAA1862397.1"/>
    <property type="molecule type" value="Genomic_DNA"/>
</dbReference>
<keyword evidence="2" id="KW-1185">Reference proteome</keyword>
<evidence type="ECO:0000313" key="1">
    <source>
        <dbReference type="EMBL" id="GAA1862397.1"/>
    </source>
</evidence>
<reference evidence="1 2" key="1">
    <citation type="journal article" date="2019" name="Int. J. Syst. Evol. Microbiol.">
        <title>The Global Catalogue of Microorganisms (GCM) 10K type strain sequencing project: providing services to taxonomists for standard genome sequencing and annotation.</title>
        <authorList>
            <consortium name="The Broad Institute Genomics Platform"/>
            <consortium name="The Broad Institute Genome Sequencing Center for Infectious Disease"/>
            <person name="Wu L."/>
            <person name="Ma J."/>
        </authorList>
    </citation>
    <scope>NUCLEOTIDE SEQUENCE [LARGE SCALE GENOMIC DNA]</scope>
    <source>
        <strain evidence="1 2">JCM 14326</strain>
    </source>
</reference>
<dbReference type="Proteomes" id="UP001501094">
    <property type="component" value="Unassembled WGS sequence"/>
</dbReference>
<comment type="caution">
    <text evidence="1">The sequence shown here is derived from an EMBL/GenBank/DDBJ whole genome shotgun (WGS) entry which is preliminary data.</text>
</comment>
<proteinExistence type="predicted"/>
<name>A0ABN2NF72_9MICO</name>